<evidence type="ECO:0000256" key="10">
    <source>
        <dbReference type="ARBA" id="ARBA00023136"/>
    </source>
</evidence>
<dbReference type="OrthoDB" id="2014092at2759"/>
<evidence type="ECO:0000256" key="8">
    <source>
        <dbReference type="ARBA" id="ARBA00022949"/>
    </source>
</evidence>
<dbReference type="PANTHER" id="PTHR19282">
    <property type="entry name" value="TETRASPANIN"/>
    <property type="match status" value="1"/>
</dbReference>
<proteinExistence type="inferred from homology"/>
<protein>
    <recommendedName>
        <fullName evidence="14">Tetraspanin</fullName>
    </recommendedName>
</protein>
<sequence>MELGSRREGQQRQPLRHRRQKRVTAISPIVKYSLFVFTFFFWLIAGALLGIGIYARVEKGQVNAVVDLLADPAIVLIVVGSLAWILGFFGCVGALRENICLLKTYCYVLLILFVLQLVGAILGFVFSDKVEEQIGNLVETAIEKYRDDIDLQNLIDWTQKEFQCCGGENGFKDWHQHNRYFNCSDENMSRERCGVPYSCCRPEGEEVVINTMCGYDFAPDTTPTEAVDRIYIRSCIFAVADWARENLFLLGGIAMGLAIPQLVGILLARVFINQIEDETELANQEAQL</sequence>
<evidence type="ECO:0000256" key="1">
    <source>
        <dbReference type="ARBA" id="ARBA00004496"/>
    </source>
</evidence>
<keyword evidence="12" id="KW-0325">Glycoprotein</keyword>
<dbReference type="AlphaFoldDB" id="A0A8K0ERD4"/>
<keyword evidence="11 13" id="KW-1015">Disulfide bond</keyword>
<evidence type="ECO:0000313" key="15">
    <source>
        <dbReference type="EMBL" id="CAH1258798.1"/>
    </source>
</evidence>
<keyword evidence="5" id="KW-1003">Cell membrane</keyword>
<keyword evidence="10 14" id="KW-0472">Membrane</keyword>
<evidence type="ECO:0000256" key="9">
    <source>
        <dbReference type="ARBA" id="ARBA00022989"/>
    </source>
</evidence>
<feature type="transmembrane region" description="Helical" evidence="14">
    <location>
        <begin position="29"/>
        <end position="54"/>
    </location>
</feature>
<organism evidence="15 16">
    <name type="scientific">Branchiostoma lanceolatum</name>
    <name type="common">Common lancelet</name>
    <name type="synonym">Amphioxus lanceolatum</name>
    <dbReference type="NCBI Taxonomy" id="7740"/>
    <lineage>
        <taxon>Eukaryota</taxon>
        <taxon>Metazoa</taxon>
        <taxon>Chordata</taxon>
        <taxon>Cephalochordata</taxon>
        <taxon>Leptocardii</taxon>
        <taxon>Amphioxiformes</taxon>
        <taxon>Branchiostomatidae</taxon>
        <taxon>Branchiostoma</taxon>
    </lineage>
</organism>
<evidence type="ECO:0000256" key="6">
    <source>
        <dbReference type="ARBA" id="ARBA00022490"/>
    </source>
</evidence>
<dbReference type="GO" id="GO:0019899">
    <property type="term" value="F:enzyme binding"/>
    <property type="evidence" value="ECO:0007669"/>
    <property type="project" value="UniProtKB-ARBA"/>
</dbReference>
<evidence type="ECO:0000256" key="13">
    <source>
        <dbReference type="PIRSR" id="PIRSR002419-1"/>
    </source>
</evidence>
<keyword evidence="9 14" id="KW-1133">Transmembrane helix</keyword>
<dbReference type="GO" id="GO:0046931">
    <property type="term" value="P:pore complex assembly"/>
    <property type="evidence" value="ECO:0007669"/>
    <property type="project" value="UniProtKB-ARBA"/>
</dbReference>
<gene>
    <name evidence="15" type="primary">TSPAN33</name>
    <name evidence="15" type="ORF">BLAG_LOCUS16242</name>
</gene>
<feature type="disulfide bond" evidence="13">
    <location>
        <begin position="165"/>
        <end position="183"/>
    </location>
</feature>
<keyword evidence="16" id="KW-1185">Reference proteome</keyword>
<dbReference type="EMBL" id="OV696688">
    <property type="protein sequence ID" value="CAH1258798.1"/>
    <property type="molecule type" value="Genomic_DNA"/>
</dbReference>
<dbReference type="GO" id="GO:0051604">
    <property type="term" value="P:protein maturation"/>
    <property type="evidence" value="ECO:0007669"/>
    <property type="project" value="UniProtKB-ARBA"/>
</dbReference>
<evidence type="ECO:0000256" key="5">
    <source>
        <dbReference type="ARBA" id="ARBA00022475"/>
    </source>
</evidence>
<comment type="subcellular location">
    <subcellularLocation>
        <location evidence="2">Cell junction</location>
        <location evidence="2">Adherens junction</location>
    </subcellularLocation>
    <subcellularLocation>
        <location evidence="3">Cell membrane</location>
        <topology evidence="3">Multi-pass membrane protein</topology>
    </subcellularLocation>
    <subcellularLocation>
        <location evidence="1">Cytoplasm</location>
    </subcellularLocation>
    <subcellularLocation>
        <location evidence="14">Membrane</location>
        <topology evidence="14">Multi-pass membrane protein</topology>
    </subcellularLocation>
</comment>
<dbReference type="Proteomes" id="UP000838412">
    <property type="component" value="Chromosome 3"/>
</dbReference>
<keyword evidence="8" id="KW-0965">Cell junction</keyword>
<comment type="similarity">
    <text evidence="4 14">Belongs to the tetraspanin (TM4SF) family.</text>
</comment>
<dbReference type="Pfam" id="PF00335">
    <property type="entry name" value="Tetraspanin"/>
    <property type="match status" value="1"/>
</dbReference>
<dbReference type="InterPro" id="IPR008952">
    <property type="entry name" value="Tetraspanin_EC2_sf"/>
</dbReference>
<keyword evidence="7 14" id="KW-0812">Transmembrane</keyword>
<evidence type="ECO:0000256" key="12">
    <source>
        <dbReference type="ARBA" id="ARBA00023180"/>
    </source>
</evidence>
<feature type="transmembrane region" description="Helical" evidence="14">
    <location>
        <begin position="247"/>
        <end position="268"/>
    </location>
</feature>
<feature type="transmembrane region" description="Helical" evidence="14">
    <location>
        <begin position="74"/>
        <end position="95"/>
    </location>
</feature>
<dbReference type="GO" id="GO:0005886">
    <property type="term" value="C:plasma membrane"/>
    <property type="evidence" value="ECO:0007669"/>
    <property type="project" value="UniProtKB-SubCell"/>
</dbReference>
<feature type="disulfide bond" evidence="13">
    <location>
        <begin position="164"/>
        <end position="199"/>
    </location>
</feature>
<dbReference type="FunFam" id="1.10.1450.10:FF:000007">
    <property type="entry name" value="Tetraspanin"/>
    <property type="match status" value="1"/>
</dbReference>
<dbReference type="InterPro" id="IPR000301">
    <property type="entry name" value="Tetraspanin_animals"/>
</dbReference>
<dbReference type="Gene3D" id="1.10.1450.10">
    <property type="entry name" value="Tetraspanin"/>
    <property type="match status" value="1"/>
</dbReference>
<dbReference type="PANTHER" id="PTHR19282:SF515">
    <property type="entry name" value="TETRASPANIN"/>
    <property type="match status" value="1"/>
</dbReference>
<dbReference type="PIRSF" id="PIRSF002419">
    <property type="entry name" value="Tetraspanin"/>
    <property type="match status" value="1"/>
</dbReference>
<name>A0A8K0ERD4_BRALA</name>
<evidence type="ECO:0000256" key="2">
    <source>
        <dbReference type="ARBA" id="ARBA00004536"/>
    </source>
</evidence>
<evidence type="ECO:0000256" key="7">
    <source>
        <dbReference type="ARBA" id="ARBA00022692"/>
    </source>
</evidence>
<dbReference type="GO" id="GO:0005912">
    <property type="term" value="C:adherens junction"/>
    <property type="evidence" value="ECO:0007669"/>
    <property type="project" value="UniProtKB-SubCell"/>
</dbReference>
<dbReference type="GO" id="GO:0046930">
    <property type="term" value="C:pore complex"/>
    <property type="evidence" value="ECO:0007669"/>
    <property type="project" value="UniProtKB-ARBA"/>
</dbReference>
<reference evidence="15" key="1">
    <citation type="submission" date="2022-01" db="EMBL/GenBank/DDBJ databases">
        <authorList>
            <person name="Braso-Vives M."/>
        </authorList>
    </citation>
    <scope>NUCLEOTIDE SEQUENCE</scope>
</reference>
<dbReference type="PRINTS" id="PR00259">
    <property type="entry name" value="TMFOUR"/>
</dbReference>
<evidence type="ECO:0000256" key="11">
    <source>
        <dbReference type="ARBA" id="ARBA00023157"/>
    </source>
</evidence>
<evidence type="ECO:0000256" key="4">
    <source>
        <dbReference type="ARBA" id="ARBA00006840"/>
    </source>
</evidence>
<evidence type="ECO:0000313" key="16">
    <source>
        <dbReference type="Proteomes" id="UP000838412"/>
    </source>
</evidence>
<dbReference type="GO" id="GO:0005737">
    <property type="term" value="C:cytoplasm"/>
    <property type="evidence" value="ECO:0007669"/>
    <property type="project" value="UniProtKB-SubCell"/>
</dbReference>
<evidence type="ECO:0000256" key="14">
    <source>
        <dbReference type="RuleBase" id="RU361218"/>
    </source>
</evidence>
<evidence type="ECO:0000256" key="3">
    <source>
        <dbReference type="ARBA" id="ARBA00004651"/>
    </source>
</evidence>
<dbReference type="GO" id="GO:0072659">
    <property type="term" value="P:protein localization to plasma membrane"/>
    <property type="evidence" value="ECO:0007669"/>
    <property type="project" value="UniProtKB-ARBA"/>
</dbReference>
<feature type="transmembrane region" description="Helical" evidence="14">
    <location>
        <begin position="107"/>
        <end position="126"/>
    </location>
</feature>
<dbReference type="InterPro" id="IPR018499">
    <property type="entry name" value="Tetraspanin/Peripherin"/>
</dbReference>
<accession>A0A8K0ERD4</accession>
<keyword evidence="6" id="KW-0963">Cytoplasm</keyword>
<dbReference type="SUPFAM" id="SSF48652">
    <property type="entry name" value="Tetraspanin"/>
    <property type="match status" value="1"/>
</dbReference>